<accession>A0A077W8Q5</accession>
<organism evidence="2">
    <name type="scientific">Lichtheimia ramosa</name>
    <dbReference type="NCBI Taxonomy" id="688394"/>
    <lineage>
        <taxon>Eukaryota</taxon>
        <taxon>Fungi</taxon>
        <taxon>Fungi incertae sedis</taxon>
        <taxon>Mucoromycota</taxon>
        <taxon>Mucoromycotina</taxon>
        <taxon>Mucoromycetes</taxon>
        <taxon>Mucorales</taxon>
        <taxon>Lichtheimiaceae</taxon>
        <taxon>Lichtheimia</taxon>
    </lineage>
</organism>
<feature type="compositionally biased region" description="Polar residues" evidence="1">
    <location>
        <begin position="260"/>
        <end position="298"/>
    </location>
</feature>
<dbReference type="OrthoDB" id="2287448at2759"/>
<feature type="compositionally biased region" description="Polar residues" evidence="1">
    <location>
        <begin position="66"/>
        <end position="78"/>
    </location>
</feature>
<protein>
    <submittedName>
        <fullName evidence="2">Uncharacterized protein</fullName>
    </submittedName>
</protein>
<feature type="compositionally biased region" description="Low complexity" evidence="1">
    <location>
        <begin position="79"/>
        <end position="101"/>
    </location>
</feature>
<evidence type="ECO:0000313" key="2">
    <source>
        <dbReference type="EMBL" id="CDS03140.1"/>
    </source>
</evidence>
<sequence>MESFLSTLPPYVHDFLNKHPPTDVFNVLRELVCFAVLYSNDRERIAAKTKELLDSGADVVSKDNDTSSMSDQKTLGTINNNNNSTTTTASKSSNTAAAAAAGDDDSDNKSIEKKHDVNKAVDKVSHHVDIISHQEATSNSGQKGNMPWTFPDWWGHHDGSDESPMPRAQKKPSTEELSQEPVSIIPQEPAKNKPSRRETVSTWVPWDEPSNAKDTSSRMQRSMSKPIPDLRSYLEKSTPASPPLQRRATSQRASAVPAVKSSSGSTTPVTQQQRASKTPSSAPMSRTSSTYRPKQTATVRARAERAKAQQQEIEERKQKAAQLNNVSLRLKQQAKSTIDWDAIKKERRRTMPVMPSTK</sequence>
<feature type="region of interest" description="Disordered" evidence="1">
    <location>
        <begin position="133"/>
        <end position="316"/>
    </location>
</feature>
<reference evidence="2" key="1">
    <citation type="journal article" date="2014" name="Genome Announc.">
        <title>De novo whole-genome sequence and genome annotation of Lichtheimia ramosa.</title>
        <authorList>
            <person name="Linde J."/>
            <person name="Schwartze V."/>
            <person name="Binder U."/>
            <person name="Lass-Florl C."/>
            <person name="Voigt K."/>
            <person name="Horn F."/>
        </authorList>
    </citation>
    <scope>NUCLEOTIDE SEQUENCE</scope>
    <source>
        <strain evidence="2">JMRC FSU:6197</strain>
    </source>
</reference>
<evidence type="ECO:0000256" key="1">
    <source>
        <dbReference type="SAM" id="MobiDB-lite"/>
    </source>
</evidence>
<gene>
    <name evidence="2" type="ORF">LRAMOSA00542</name>
</gene>
<feature type="compositionally biased region" description="Basic and acidic residues" evidence="1">
    <location>
        <begin position="301"/>
        <end position="316"/>
    </location>
</feature>
<feature type="region of interest" description="Disordered" evidence="1">
    <location>
        <begin position="59"/>
        <end position="111"/>
    </location>
</feature>
<feature type="compositionally biased region" description="Polar residues" evidence="1">
    <location>
        <begin position="134"/>
        <end position="143"/>
    </location>
</feature>
<dbReference type="AlphaFoldDB" id="A0A077W8Q5"/>
<feature type="compositionally biased region" description="Polar residues" evidence="1">
    <location>
        <begin position="212"/>
        <end position="223"/>
    </location>
</feature>
<name>A0A077W8Q5_9FUNG</name>
<dbReference type="EMBL" id="LK023313">
    <property type="protein sequence ID" value="CDS03140.1"/>
    <property type="molecule type" value="Genomic_DNA"/>
</dbReference>
<proteinExistence type="predicted"/>